<protein>
    <recommendedName>
        <fullName evidence="4">Snake toxin/toxin-like domain-containing protein</fullName>
    </recommendedName>
</protein>
<keyword evidence="3" id="KW-1185">Reference proteome</keyword>
<dbReference type="AlphaFoldDB" id="A0AAN4ZQA0"/>
<evidence type="ECO:0000313" key="2">
    <source>
        <dbReference type="EMBL" id="GMR42793.1"/>
    </source>
</evidence>
<dbReference type="EMBL" id="BTRK01000003">
    <property type="protein sequence ID" value="GMR42793.1"/>
    <property type="molecule type" value="Genomic_DNA"/>
</dbReference>
<sequence length="109" mass="11540">MRVALLLLSILPSVICECYVGAGVVDGGTNVFGKYPCDGTNYCYKLDIWLGSVHTVTKKCGFGCTTTGCRDISTNKRECCCKGKDCNSAAGSTLLVTSLAVAAAVWMRI</sequence>
<evidence type="ECO:0000313" key="3">
    <source>
        <dbReference type="Proteomes" id="UP001328107"/>
    </source>
</evidence>
<evidence type="ECO:0008006" key="4">
    <source>
        <dbReference type="Google" id="ProtNLM"/>
    </source>
</evidence>
<reference evidence="3" key="1">
    <citation type="submission" date="2022-10" db="EMBL/GenBank/DDBJ databases">
        <title>Genome assembly of Pristionchus species.</title>
        <authorList>
            <person name="Yoshida K."/>
            <person name="Sommer R.J."/>
        </authorList>
    </citation>
    <scope>NUCLEOTIDE SEQUENCE [LARGE SCALE GENOMIC DNA]</scope>
    <source>
        <strain evidence="3">RS5460</strain>
    </source>
</reference>
<keyword evidence="1" id="KW-0732">Signal</keyword>
<dbReference type="Proteomes" id="UP001328107">
    <property type="component" value="Unassembled WGS sequence"/>
</dbReference>
<name>A0AAN4ZQA0_9BILA</name>
<proteinExistence type="predicted"/>
<comment type="caution">
    <text evidence="2">The sequence shown here is derived from an EMBL/GenBank/DDBJ whole genome shotgun (WGS) entry which is preliminary data.</text>
</comment>
<feature type="chain" id="PRO_5043007986" description="Snake toxin/toxin-like domain-containing protein" evidence="1">
    <location>
        <begin position="17"/>
        <end position="109"/>
    </location>
</feature>
<evidence type="ECO:0000256" key="1">
    <source>
        <dbReference type="SAM" id="SignalP"/>
    </source>
</evidence>
<gene>
    <name evidence="2" type="ORF">PMAYCL1PPCAC_12988</name>
</gene>
<feature type="signal peptide" evidence="1">
    <location>
        <begin position="1"/>
        <end position="16"/>
    </location>
</feature>
<organism evidence="2 3">
    <name type="scientific">Pristionchus mayeri</name>
    <dbReference type="NCBI Taxonomy" id="1317129"/>
    <lineage>
        <taxon>Eukaryota</taxon>
        <taxon>Metazoa</taxon>
        <taxon>Ecdysozoa</taxon>
        <taxon>Nematoda</taxon>
        <taxon>Chromadorea</taxon>
        <taxon>Rhabditida</taxon>
        <taxon>Rhabditina</taxon>
        <taxon>Diplogasteromorpha</taxon>
        <taxon>Diplogasteroidea</taxon>
        <taxon>Neodiplogasteridae</taxon>
        <taxon>Pristionchus</taxon>
    </lineage>
</organism>
<accession>A0AAN4ZQA0</accession>